<gene>
    <name evidence="1" type="ORF">GCM10010994_14270</name>
</gene>
<comment type="caution">
    <text evidence="1">The sequence shown here is derived from an EMBL/GenBank/DDBJ whole genome shotgun (WGS) entry which is preliminary data.</text>
</comment>
<reference evidence="1" key="1">
    <citation type="journal article" date="2014" name="Int. J. Syst. Evol. Microbiol.">
        <title>Complete genome sequence of Corynebacterium casei LMG S-19264T (=DSM 44701T), isolated from a smear-ripened cheese.</title>
        <authorList>
            <consortium name="US DOE Joint Genome Institute (JGI-PGF)"/>
            <person name="Walter F."/>
            <person name="Albersmeier A."/>
            <person name="Kalinowski J."/>
            <person name="Ruckert C."/>
        </authorList>
    </citation>
    <scope>NUCLEOTIDE SEQUENCE</scope>
    <source>
        <strain evidence="1">CGMCC 1.12919</strain>
    </source>
</reference>
<dbReference type="Proteomes" id="UP000637002">
    <property type="component" value="Unassembled WGS sequence"/>
</dbReference>
<sequence length="94" mass="9787">MAADGARVDCRSPTVARRLTLARASPGSGRFDRQTDKALSAVPAAQDLVDPIGSAGDDTNAVTRATPSLWLHIIVPLEARIAALPKASFQPPIG</sequence>
<dbReference type="EMBL" id="BMGG01000002">
    <property type="protein sequence ID" value="GGC56485.1"/>
    <property type="molecule type" value="Genomic_DNA"/>
</dbReference>
<name>A0A916XA84_9HYPH</name>
<dbReference type="AlphaFoldDB" id="A0A916XA84"/>
<reference evidence="1" key="2">
    <citation type="submission" date="2020-09" db="EMBL/GenBank/DDBJ databases">
        <authorList>
            <person name="Sun Q."/>
            <person name="Zhou Y."/>
        </authorList>
    </citation>
    <scope>NUCLEOTIDE SEQUENCE</scope>
    <source>
        <strain evidence="1">CGMCC 1.12919</strain>
    </source>
</reference>
<proteinExistence type="predicted"/>
<organism evidence="1 2">
    <name type="scientific">Chelatococcus reniformis</name>
    <dbReference type="NCBI Taxonomy" id="1494448"/>
    <lineage>
        <taxon>Bacteria</taxon>
        <taxon>Pseudomonadati</taxon>
        <taxon>Pseudomonadota</taxon>
        <taxon>Alphaproteobacteria</taxon>
        <taxon>Hyphomicrobiales</taxon>
        <taxon>Chelatococcaceae</taxon>
        <taxon>Chelatococcus</taxon>
    </lineage>
</organism>
<evidence type="ECO:0000313" key="1">
    <source>
        <dbReference type="EMBL" id="GGC56485.1"/>
    </source>
</evidence>
<accession>A0A916XA84</accession>
<evidence type="ECO:0000313" key="2">
    <source>
        <dbReference type="Proteomes" id="UP000637002"/>
    </source>
</evidence>
<protein>
    <submittedName>
        <fullName evidence="1">Uncharacterized protein</fullName>
    </submittedName>
</protein>
<keyword evidence="2" id="KW-1185">Reference proteome</keyword>